<dbReference type="RefSeq" id="WP_154527066.1">
    <property type="nucleotide sequence ID" value="NZ_JAQYJL010000030.1"/>
</dbReference>
<evidence type="ECO:0000313" key="4">
    <source>
        <dbReference type="EMBL" id="MSS15824.1"/>
    </source>
</evidence>
<dbReference type="InterPro" id="IPR001647">
    <property type="entry name" value="HTH_TetR"/>
</dbReference>
<gene>
    <name evidence="4" type="ORF">FYJ35_12425</name>
</gene>
<dbReference type="PANTHER" id="PTHR43479:SF7">
    <property type="entry name" value="TETR-FAMILY TRANSCRIPTIONAL REGULATOR"/>
    <property type="match status" value="1"/>
</dbReference>
<feature type="domain" description="HTH tetR-type" evidence="3">
    <location>
        <begin position="5"/>
        <end position="65"/>
    </location>
</feature>
<name>A0A6L5XAM8_9FIRM</name>
<dbReference type="EMBL" id="VULZ01000016">
    <property type="protein sequence ID" value="MSS15824.1"/>
    <property type="molecule type" value="Genomic_DNA"/>
</dbReference>
<evidence type="ECO:0000259" key="3">
    <source>
        <dbReference type="PROSITE" id="PS50977"/>
    </source>
</evidence>
<dbReference type="GO" id="GO:0003677">
    <property type="term" value="F:DNA binding"/>
    <property type="evidence" value="ECO:0007669"/>
    <property type="project" value="UniProtKB-UniRule"/>
</dbReference>
<dbReference type="Gene3D" id="1.10.357.10">
    <property type="entry name" value="Tetracycline Repressor, domain 2"/>
    <property type="match status" value="1"/>
</dbReference>
<proteinExistence type="predicted"/>
<dbReference type="Pfam" id="PF00440">
    <property type="entry name" value="TetR_N"/>
    <property type="match status" value="1"/>
</dbReference>
<dbReference type="SUPFAM" id="SSF46689">
    <property type="entry name" value="Homeodomain-like"/>
    <property type="match status" value="1"/>
</dbReference>
<accession>A0A6L5XAM8</accession>
<dbReference type="InterPro" id="IPR039532">
    <property type="entry name" value="TetR_C_Firmicutes"/>
</dbReference>
<keyword evidence="5" id="KW-1185">Reference proteome</keyword>
<evidence type="ECO:0000256" key="1">
    <source>
        <dbReference type="ARBA" id="ARBA00023125"/>
    </source>
</evidence>
<dbReference type="PANTHER" id="PTHR43479">
    <property type="entry name" value="ACREF/ENVCD OPERON REPRESSOR-RELATED"/>
    <property type="match status" value="1"/>
</dbReference>
<protein>
    <submittedName>
        <fullName evidence="4">TetR family transcriptional regulator</fullName>
    </submittedName>
</protein>
<sequence length="186" mass="21741">MQQKREVKTLLAESFKELALEKPVEKITIKEITDRAGVIRVTFYNHFQDKYELLEWICREEVLAPVRILLGNNMQREAVTFIFTAILKNKEFYSHVARTKGQNSFESIVQNLVSETINGYFLSNHVGKSKKYSWLTPKWIADYYAQSLTFVLMGWIERGMTIPPEDMVDMYSFIASHSMMDLPQDI</sequence>
<dbReference type="InterPro" id="IPR050624">
    <property type="entry name" value="HTH-type_Tx_Regulator"/>
</dbReference>
<evidence type="ECO:0000256" key="2">
    <source>
        <dbReference type="PROSITE-ProRule" id="PRU00335"/>
    </source>
</evidence>
<organism evidence="4 5">
    <name type="scientific">Porcincola intestinalis</name>
    <dbReference type="NCBI Taxonomy" id="2606632"/>
    <lineage>
        <taxon>Bacteria</taxon>
        <taxon>Bacillati</taxon>
        <taxon>Bacillota</taxon>
        <taxon>Clostridia</taxon>
        <taxon>Lachnospirales</taxon>
        <taxon>Lachnospiraceae</taxon>
        <taxon>Porcincola</taxon>
    </lineage>
</organism>
<dbReference type="PROSITE" id="PS50977">
    <property type="entry name" value="HTH_TETR_2"/>
    <property type="match status" value="1"/>
</dbReference>
<comment type="caution">
    <text evidence="4">The sequence shown here is derived from an EMBL/GenBank/DDBJ whole genome shotgun (WGS) entry which is preliminary data.</text>
</comment>
<feature type="DNA-binding region" description="H-T-H motif" evidence="2">
    <location>
        <begin position="28"/>
        <end position="47"/>
    </location>
</feature>
<evidence type="ECO:0000313" key="5">
    <source>
        <dbReference type="Proteomes" id="UP000481852"/>
    </source>
</evidence>
<reference evidence="4 5" key="1">
    <citation type="submission" date="2019-08" db="EMBL/GenBank/DDBJ databases">
        <title>In-depth cultivation of the pig gut microbiome towards novel bacterial diversity and tailored functional studies.</title>
        <authorList>
            <person name="Wylensek D."/>
            <person name="Hitch T.C.A."/>
            <person name="Clavel T."/>
        </authorList>
    </citation>
    <scope>NUCLEOTIDE SEQUENCE [LARGE SCALE GENOMIC DNA]</scope>
    <source>
        <strain evidence="4 5">Oil+RF-744-WCA-WT-11</strain>
    </source>
</reference>
<dbReference type="AlphaFoldDB" id="A0A6L5XAM8"/>
<dbReference type="Pfam" id="PF14278">
    <property type="entry name" value="TetR_C_8"/>
    <property type="match status" value="1"/>
</dbReference>
<dbReference type="InterPro" id="IPR009057">
    <property type="entry name" value="Homeodomain-like_sf"/>
</dbReference>
<keyword evidence="1 2" id="KW-0238">DNA-binding</keyword>
<dbReference type="Proteomes" id="UP000481852">
    <property type="component" value="Unassembled WGS sequence"/>
</dbReference>